<dbReference type="GO" id="GO:0004672">
    <property type="term" value="F:protein kinase activity"/>
    <property type="evidence" value="ECO:0007669"/>
    <property type="project" value="InterPro"/>
</dbReference>
<dbReference type="Proteomes" id="UP000468766">
    <property type="component" value="Unassembled WGS sequence"/>
</dbReference>
<dbReference type="InterPro" id="IPR008266">
    <property type="entry name" value="Tyr_kinase_AS"/>
</dbReference>
<organism evidence="2 3">
    <name type="scientific">Heliorestis acidaminivorans</name>
    <dbReference type="NCBI Taxonomy" id="553427"/>
    <lineage>
        <taxon>Bacteria</taxon>
        <taxon>Bacillati</taxon>
        <taxon>Bacillota</taxon>
        <taxon>Clostridia</taxon>
        <taxon>Eubacteriales</taxon>
        <taxon>Heliobacteriaceae</taxon>
        <taxon>Heliorestis</taxon>
    </lineage>
</organism>
<feature type="domain" description="Aminoglycoside phosphotransferase" evidence="1">
    <location>
        <begin position="29"/>
        <end position="266"/>
    </location>
</feature>
<keyword evidence="3" id="KW-1185">Reference proteome</keyword>
<evidence type="ECO:0000313" key="3">
    <source>
        <dbReference type="Proteomes" id="UP000468766"/>
    </source>
</evidence>
<dbReference type="Gene3D" id="3.30.200.20">
    <property type="entry name" value="Phosphorylase Kinase, domain 1"/>
    <property type="match status" value="1"/>
</dbReference>
<dbReference type="RefSeq" id="WP_151620114.1">
    <property type="nucleotide sequence ID" value="NZ_WBXO01000006.1"/>
</dbReference>
<keyword evidence="2" id="KW-0167">Capsid protein</keyword>
<sequence length="387" mass="46126">MDLLAEELVTLLKEQYQINIRAIQQLSIVWRLESELGPLCLKKVTYEEEKLHFICQAMDHLTQQNFTLTPQVIPTWQGKLYTPFQGGFAFLTDWVADRPCDFQRESHLTAATATLAQFHQHAKGLKTPQQNHRRAYWKRWPRVLSRRTKDLQKYRALVAEKKIFLTMTEQKKMLALLDQSIEQAKSSLKILENSQYQEISDNAKKEATFVHRDIASRNFVLDHYNQARLIDFDYCRWDIYICDLVRLLDRSLRYYRWSFQRGQEIIKTYDEIRPLEPAEYPLILALLTFPQKFWRLCHRFFRENSVHSIKDFLERMKVISSDFASKTRFLHRFAEEYCLGFFSRHKVTIPSLNEQTEGEEISQWLEESRIGLAYQLGLYKKIAKSTY</sequence>
<dbReference type="InterPro" id="IPR047175">
    <property type="entry name" value="CotS-like"/>
</dbReference>
<reference evidence="2 3" key="1">
    <citation type="submission" date="2019-10" db="EMBL/GenBank/DDBJ databases">
        <title>Whole-genome sequence of the extremophile Heliorestis acidaminivorans DSM 24790.</title>
        <authorList>
            <person name="Kyndt J.A."/>
            <person name="Meyer T.E."/>
        </authorList>
    </citation>
    <scope>NUCLEOTIDE SEQUENCE [LARGE SCALE GENOMIC DNA]</scope>
    <source>
        <strain evidence="2 3">DSM 24790</strain>
    </source>
</reference>
<dbReference type="OrthoDB" id="9771902at2"/>
<comment type="caution">
    <text evidence="2">The sequence shown here is derived from an EMBL/GenBank/DDBJ whole genome shotgun (WGS) entry which is preliminary data.</text>
</comment>
<dbReference type="InterPro" id="IPR011009">
    <property type="entry name" value="Kinase-like_dom_sf"/>
</dbReference>
<keyword evidence="2" id="KW-0946">Virion</keyword>
<proteinExistence type="predicted"/>
<evidence type="ECO:0000313" key="2">
    <source>
        <dbReference type="EMBL" id="KAB2952301.1"/>
    </source>
</evidence>
<accession>A0A6I0F1M0</accession>
<dbReference type="GO" id="GO:0042601">
    <property type="term" value="C:endospore-forming forespore"/>
    <property type="evidence" value="ECO:0007669"/>
    <property type="project" value="TreeGrafter"/>
</dbReference>
<protein>
    <submittedName>
        <fullName evidence="2">CotS family spore coat protein</fullName>
    </submittedName>
</protein>
<name>A0A6I0F1M0_9FIRM</name>
<dbReference type="SUPFAM" id="SSF56112">
    <property type="entry name" value="Protein kinase-like (PK-like)"/>
    <property type="match status" value="1"/>
</dbReference>
<dbReference type="NCBIfam" id="TIGR02906">
    <property type="entry name" value="spore_CotS"/>
    <property type="match status" value="1"/>
</dbReference>
<dbReference type="PANTHER" id="PTHR39179:SF1">
    <property type="entry name" value="SPORE COAT PROTEIN I"/>
    <property type="match status" value="1"/>
</dbReference>
<dbReference type="Pfam" id="PF01636">
    <property type="entry name" value="APH"/>
    <property type="match status" value="1"/>
</dbReference>
<dbReference type="PROSITE" id="PS00109">
    <property type="entry name" value="PROTEIN_KINASE_TYR"/>
    <property type="match status" value="1"/>
</dbReference>
<evidence type="ECO:0000259" key="1">
    <source>
        <dbReference type="Pfam" id="PF01636"/>
    </source>
</evidence>
<dbReference type="Gene3D" id="3.90.1200.10">
    <property type="match status" value="1"/>
</dbReference>
<dbReference type="PANTHER" id="PTHR39179">
    <property type="entry name" value="SPORE COAT PROTEIN I"/>
    <property type="match status" value="1"/>
</dbReference>
<gene>
    <name evidence="2" type="ORF">F9B85_09040</name>
</gene>
<dbReference type="InterPro" id="IPR014255">
    <property type="entry name" value="Spore_coat_CotS"/>
</dbReference>
<dbReference type="EMBL" id="WBXO01000006">
    <property type="protein sequence ID" value="KAB2952301.1"/>
    <property type="molecule type" value="Genomic_DNA"/>
</dbReference>
<dbReference type="InterPro" id="IPR002575">
    <property type="entry name" value="Aminoglycoside_PTrfase"/>
</dbReference>
<dbReference type="AlphaFoldDB" id="A0A6I0F1M0"/>